<feature type="transmembrane region" description="Helical" evidence="1">
    <location>
        <begin position="44"/>
        <end position="61"/>
    </location>
</feature>
<dbReference type="EMBL" id="CP019633">
    <property type="protein sequence ID" value="AQQ09698.1"/>
    <property type="molecule type" value="Genomic_DNA"/>
</dbReference>
<organism evidence="2 3">
    <name type="scientific">Sedimentisphaera cyanobacteriorum</name>
    <dbReference type="NCBI Taxonomy" id="1940790"/>
    <lineage>
        <taxon>Bacteria</taxon>
        <taxon>Pseudomonadati</taxon>
        <taxon>Planctomycetota</taxon>
        <taxon>Phycisphaerae</taxon>
        <taxon>Sedimentisphaerales</taxon>
        <taxon>Sedimentisphaeraceae</taxon>
        <taxon>Sedimentisphaera</taxon>
    </lineage>
</organism>
<dbReference type="KEGG" id="pbu:L21SP3_01508"/>
<keyword evidence="1" id="KW-0812">Transmembrane</keyword>
<name>A0A1Q2HQH4_9BACT</name>
<keyword evidence="3" id="KW-1185">Reference proteome</keyword>
<gene>
    <name evidence="2" type="ORF">L21SP3_01508</name>
</gene>
<evidence type="ECO:0000313" key="3">
    <source>
        <dbReference type="Proteomes" id="UP000188273"/>
    </source>
</evidence>
<dbReference type="AlphaFoldDB" id="A0A1Q2HQH4"/>
<accession>A0A1Q2HQH4</accession>
<keyword evidence="1" id="KW-0472">Membrane</keyword>
<evidence type="ECO:0008006" key="4">
    <source>
        <dbReference type="Google" id="ProtNLM"/>
    </source>
</evidence>
<evidence type="ECO:0000256" key="1">
    <source>
        <dbReference type="SAM" id="Phobius"/>
    </source>
</evidence>
<dbReference type="STRING" id="1940790.L21SP3_01508"/>
<protein>
    <recommendedName>
        <fullName evidence="4">TM2 domain-containing protein</fullName>
    </recommendedName>
</protein>
<evidence type="ECO:0000313" key="2">
    <source>
        <dbReference type="EMBL" id="AQQ09698.1"/>
    </source>
</evidence>
<proteinExistence type="predicted"/>
<reference evidence="3" key="1">
    <citation type="submission" date="2017-02" db="EMBL/GenBank/DDBJ databases">
        <title>Comparative genomics and description of representatives of a novel lineage of planctomycetes thriving in anoxic sediments.</title>
        <authorList>
            <person name="Spring S."/>
            <person name="Bunk B."/>
            <person name="Sproer C."/>
            <person name="Klenk H.-P."/>
        </authorList>
    </citation>
    <scope>NUCLEOTIDE SEQUENCE [LARGE SCALE GENOMIC DNA]</scope>
    <source>
        <strain evidence="3">L21-RPul-D3</strain>
    </source>
</reference>
<keyword evidence="1" id="KW-1133">Transmembrane helix</keyword>
<feature type="transmembrane region" description="Helical" evidence="1">
    <location>
        <begin position="67"/>
        <end position="98"/>
    </location>
</feature>
<dbReference type="Proteomes" id="UP000188273">
    <property type="component" value="Chromosome"/>
</dbReference>
<sequence length="131" mass="15364">MGILKKEEVLRKEEMLRKRIGELSSDNRYEFYKRANRKIKDPDTYAVLNYLIIIGLHHFYLGKWVLGLLNIAIFAAGIIMLFHGELIGAHMVWGILIFELHQLFRSQIIVKDHNNRVKEQVYFSITGSSPY</sequence>